<dbReference type="Proteomes" id="UP000807769">
    <property type="component" value="Unassembled WGS sequence"/>
</dbReference>
<proteinExistence type="predicted"/>
<dbReference type="AlphaFoldDB" id="A0A9P7JHP2"/>
<feature type="transmembrane region" description="Helical" evidence="1">
    <location>
        <begin position="170"/>
        <end position="193"/>
    </location>
</feature>
<dbReference type="RefSeq" id="XP_041197796.1">
    <property type="nucleotide sequence ID" value="XM_041343857.1"/>
</dbReference>
<dbReference type="Pfam" id="PF20151">
    <property type="entry name" value="DUF6533"/>
    <property type="match status" value="1"/>
</dbReference>
<evidence type="ECO:0000259" key="2">
    <source>
        <dbReference type="Pfam" id="PF20151"/>
    </source>
</evidence>
<comment type="caution">
    <text evidence="3">The sequence shown here is derived from an EMBL/GenBank/DDBJ whole genome shotgun (WGS) entry which is preliminary data.</text>
</comment>
<accession>A0A9P7JHP2</accession>
<feature type="transmembrane region" description="Helical" evidence="1">
    <location>
        <begin position="213"/>
        <end position="232"/>
    </location>
</feature>
<feature type="domain" description="DUF6533" evidence="2">
    <location>
        <begin position="23"/>
        <end position="68"/>
    </location>
</feature>
<evidence type="ECO:0000256" key="1">
    <source>
        <dbReference type="SAM" id="Phobius"/>
    </source>
</evidence>
<dbReference type="InterPro" id="IPR045340">
    <property type="entry name" value="DUF6533"/>
</dbReference>
<keyword evidence="1" id="KW-0812">Transmembrane</keyword>
<reference evidence="3" key="1">
    <citation type="journal article" date="2020" name="New Phytol.">
        <title>Comparative genomics reveals dynamic genome evolution in host specialist ectomycorrhizal fungi.</title>
        <authorList>
            <person name="Lofgren L.A."/>
            <person name="Nguyen N.H."/>
            <person name="Vilgalys R."/>
            <person name="Ruytinx J."/>
            <person name="Liao H.L."/>
            <person name="Branco S."/>
            <person name="Kuo A."/>
            <person name="LaButti K."/>
            <person name="Lipzen A."/>
            <person name="Andreopoulos W."/>
            <person name="Pangilinan J."/>
            <person name="Riley R."/>
            <person name="Hundley H."/>
            <person name="Na H."/>
            <person name="Barry K."/>
            <person name="Grigoriev I.V."/>
            <person name="Stajich J.E."/>
            <person name="Kennedy P.G."/>
        </authorList>
    </citation>
    <scope>NUCLEOTIDE SEQUENCE</scope>
    <source>
        <strain evidence="3">MN1</strain>
    </source>
</reference>
<feature type="transmembrane region" description="Helical" evidence="1">
    <location>
        <begin position="96"/>
        <end position="114"/>
    </location>
</feature>
<keyword evidence="1" id="KW-0472">Membrane</keyword>
<keyword evidence="1" id="KW-1133">Transmembrane helix</keyword>
<gene>
    <name evidence="3" type="ORF">BJ212DRAFT_700377</name>
</gene>
<evidence type="ECO:0000313" key="3">
    <source>
        <dbReference type="EMBL" id="KAG1823736.1"/>
    </source>
</evidence>
<organism evidence="3 4">
    <name type="scientific">Suillus subaureus</name>
    <dbReference type="NCBI Taxonomy" id="48587"/>
    <lineage>
        <taxon>Eukaryota</taxon>
        <taxon>Fungi</taxon>
        <taxon>Dikarya</taxon>
        <taxon>Basidiomycota</taxon>
        <taxon>Agaricomycotina</taxon>
        <taxon>Agaricomycetes</taxon>
        <taxon>Agaricomycetidae</taxon>
        <taxon>Boletales</taxon>
        <taxon>Suillineae</taxon>
        <taxon>Suillaceae</taxon>
        <taxon>Suillus</taxon>
    </lineage>
</organism>
<dbReference type="OrthoDB" id="2652789at2759"/>
<sequence>MATSVVPQDDFLMAVWSIQVMNYTDVAVTTLWAYDLLLRFQQEATFLAQANKNVAKFLYIGARYMPLLIAIPGLIFDQVSHMGNVDCQSVGDLATAFGLIAAFCAESIFVLRTCAMWEVKHLLRRIMFMIVAQGITVTGLIIFSFVPGQYVFVPDVPTCKTLQVAKAQRLLVAFLALLILEFVLVISTTVRAVKNYRSTPRPLLTLLLTHHMFYYGCGFLFSIINVLCVALFEYEYATVFFNPQIMMHAILATRMQYQLWESENARKSYRSEQYPMSLLFRQPPEETATS</sequence>
<dbReference type="EMBL" id="JABBWG010000004">
    <property type="protein sequence ID" value="KAG1823736.1"/>
    <property type="molecule type" value="Genomic_DNA"/>
</dbReference>
<feature type="transmembrane region" description="Helical" evidence="1">
    <location>
        <begin position="126"/>
        <end position="150"/>
    </location>
</feature>
<protein>
    <recommendedName>
        <fullName evidence="2">DUF6533 domain-containing protein</fullName>
    </recommendedName>
</protein>
<name>A0A9P7JHP2_9AGAM</name>
<evidence type="ECO:0000313" key="4">
    <source>
        <dbReference type="Proteomes" id="UP000807769"/>
    </source>
</evidence>
<feature type="transmembrane region" description="Helical" evidence="1">
    <location>
        <begin position="57"/>
        <end position="76"/>
    </location>
</feature>
<keyword evidence="4" id="KW-1185">Reference proteome</keyword>
<feature type="transmembrane region" description="Helical" evidence="1">
    <location>
        <begin position="20"/>
        <end position="37"/>
    </location>
</feature>
<dbReference type="GeneID" id="64637873"/>